<dbReference type="InterPro" id="IPR035996">
    <property type="entry name" value="4pyrrol_Methylase_sf"/>
</dbReference>
<dbReference type="FunFam" id="3.40.1010.10:FF:000007">
    <property type="entry name" value="Ribosomal RNA small subunit methyltransferase I"/>
    <property type="match status" value="1"/>
</dbReference>
<dbReference type="HAMAP" id="MF_01877">
    <property type="entry name" value="16SrRNA_methyltr_I"/>
    <property type="match status" value="1"/>
</dbReference>
<organism evidence="8 9">
    <name type="scientific">Thermotoga petrophila</name>
    <dbReference type="NCBI Taxonomy" id="93929"/>
    <lineage>
        <taxon>Bacteria</taxon>
        <taxon>Thermotogati</taxon>
        <taxon>Thermotogota</taxon>
        <taxon>Thermotogae</taxon>
        <taxon>Thermotogales</taxon>
        <taxon>Thermotogaceae</taxon>
        <taxon>Thermotoga</taxon>
    </lineage>
</organism>
<keyword evidence="3 6" id="KW-0489">Methyltransferase</keyword>
<dbReference type="Gene3D" id="3.40.1010.10">
    <property type="entry name" value="Cobalt-precorrin-4 Transmethylase, Domain 1"/>
    <property type="match status" value="1"/>
</dbReference>
<dbReference type="AlphaFoldDB" id="A0A101ES32"/>
<comment type="subcellular location">
    <subcellularLocation>
        <location evidence="6">Cytoplasm</location>
    </subcellularLocation>
</comment>
<gene>
    <name evidence="6" type="primary">rsmI</name>
    <name evidence="8" type="ORF">XD57_0025</name>
</gene>
<dbReference type="PROSITE" id="PS01296">
    <property type="entry name" value="RSMI"/>
    <property type="match status" value="1"/>
</dbReference>
<dbReference type="CDD" id="cd11648">
    <property type="entry name" value="RsmI"/>
    <property type="match status" value="1"/>
</dbReference>
<dbReference type="InterPro" id="IPR018063">
    <property type="entry name" value="SAM_MeTrfase_RsmI_CS"/>
</dbReference>
<dbReference type="Proteomes" id="UP000058636">
    <property type="component" value="Unassembled WGS sequence"/>
</dbReference>
<dbReference type="Pfam" id="PF00590">
    <property type="entry name" value="TP_methylase"/>
    <property type="match status" value="1"/>
</dbReference>
<keyword evidence="1 6" id="KW-0963">Cytoplasm</keyword>
<evidence type="ECO:0000313" key="9">
    <source>
        <dbReference type="Proteomes" id="UP000058636"/>
    </source>
</evidence>
<dbReference type="FunFam" id="3.30.950.10:FF:000002">
    <property type="entry name" value="Ribosomal RNA small subunit methyltransferase I"/>
    <property type="match status" value="1"/>
</dbReference>
<comment type="catalytic activity">
    <reaction evidence="6">
        <text>cytidine(1402) in 16S rRNA + S-adenosyl-L-methionine = 2'-O-methylcytidine(1402) in 16S rRNA + S-adenosyl-L-homocysteine + H(+)</text>
        <dbReference type="Rhea" id="RHEA:42924"/>
        <dbReference type="Rhea" id="RHEA-COMP:10285"/>
        <dbReference type="Rhea" id="RHEA-COMP:10286"/>
        <dbReference type="ChEBI" id="CHEBI:15378"/>
        <dbReference type="ChEBI" id="CHEBI:57856"/>
        <dbReference type="ChEBI" id="CHEBI:59789"/>
        <dbReference type="ChEBI" id="CHEBI:74495"/>
        <dbReference type="ChEBI" id="CHEBI:82748"/>
        <dbReference type="EC" id="2.1.1.198"/>
    </reaction>
</comment>
<reference evidence="8 9" key="1">
    <citation type="journal article" date="2015" name="MBio">
        <title>Genome-Resolved Metagenomic Analysis Reveals Roles for Candidate Phyla and Other Microbial Community Members in Biogeochemical Transformations in Oil Reservoirs.</title>
        <authorList>
            <person name="Hu P."/>
            <person name="Tom L."/>
            <person name="Singh A."/>
            <person name="Thomas B.C."/>
            <person name="Baker B.J."/>
            <person name="Piceno Y.M."/>
            <person name="Andersen G.L."/>
            <person name="Banfield J.F."/>
        </authorList>
    </citation>
    <scope>NUCLEOTIDE SEQUENCE [LARGE SCALE GENOMIC DNA]</scope>
    <source>
        <strain evidence="8">46_26</strain>
    </source>
</reference>
<evidence type="ECO:0000256" key="5">
    <source>
        <dbReference type="ARBA" id="ARBA00022691"/>
    </source>
</evidence>
<dbReference type="OMA" id="PVVFYES"/>
<dbReference type="InterPro" id="IPR014776">
    <property type="entry name" value="4pyrrole_Mease_sub2"/>
</dbReference>
<dbReference type="InterPro" id="IPR008189">
    <property type="entry name" value="rRNA_ssu_MeTfrase_I"/>
</dbReference>
<evidence type="ECO:0000259" key="7">
    <source>
        <dbReference type="Pfam" id="PF00590"/>
    </source>
</evidence>
<comment type="similarity">
    <text evidence="6">Belongs to the methyltransferase superfamily. RsmI family.</text>
</comment>
<sequence length="222" mass="25125">MGKLIIVGTPIGNLEDITIRALKTLREVDLILAEDTRRTMVLLNKYRIKKPLLSFNERNSKKRIKEILPLLKEGKKVAIVSDAGMPVISDPGYNLVEECWREGIEVDIVPGPSALTSAVAVSGFPGSKFIFEGFLPRGKNRRRLLKSLKKENRVIVFFESPERLLSTLRDILEIIGDREVFIAREMTKLHQEFFRGKVSEAISHFEKKKPLGEITVVLSGKE</sequence>
<accession>A0A101ES32</accession>
<dbReference type="InterPro" id="IPR014777">
    <property type="entry name" value="4pyrrole_Mease_sub1"/>
</dbReference>
<proteinExistence type="inferred from homology"/>
<dbReference type="InterPro" id="IPR000878">
    <property type="entry name" value="4pyrrol_Mease"/>
</dbReference>
<comment type="caution">
    <text evidence="8">The sequence shown here is derived from an EMBL/GenBank/DDBJ whole genome shotgun (WGS) entry which is preliminary data.</text>
</comment>
<evidence type="ECO:0000313" key="8">
    <source>
        <dbReference type="EMBL" id="KUK23868.1"/>
    </source>
</evidence>
<dbReference type="GO" id="GO:0005737">
    <property type="term" value="C:cytoplasm"/>
    <property type="evidence" value="ECO:0007669"/>
    <property type="project" value="UniProtKB-SubCell"/>
</dbReference>
<evidence type="ECO:0000256" key="3">
    <source>
        <dbReference type="ARBA" id="ARBA00022603"/>
    </source>
</evidence>
<name>A0A101ES32_9THEM</name>
<dbReference type="SUPFAM" id="SSF53790">
    <property type="entry name" value="Tetrapyrrole methylase"/>
    <property type="match status" value="1"/>
</dbReference>
<dbReference type="SMR" id="A0A101ES32"/>
<evidence type="ECO:0000256" key="1">
    <source>
        <dbReference type="ARBA" id="ARBA00022490"/>
    </source>
</evidence>
<keyword evidence="4 6" id="KW-0808">Transferase</keyword>
<evidence type="ECO:0000256" key="4">
    <source>
        <dbReference type="ARBA" id="ARBA00022679"/>
    </source>
</evidence>
<evidence type="ECO:0000256" key="6">
    <source>
        <dbReference type="HAMAP-Rule" id="MF_01877"/>
    </source>
</evidence>
<dbReference type="GO" id="GO:0070677">
    <property type="term" value="F:rRNA (cytosine-2'-O-)-methyltransferase activity"/>
    <property type="evidence" value="ECO:0007669"/>
    <property type="project" value="UniProtKB-UniRule"/>
</dbReference>
<dbReference type="PANTHER" id="PTHR46111:SF1">
    <property type="entry name" value="RIBOSOMAL RNA SMALL SUBUNIT METHYLTRANSFERASE I"/>
    <property type="match status" value="1"/>
</dbReference>
<protein>
    <recommendedName>
        <fullName evidence="6">Ribosomal RNA small subunit methyltransferase I</fullName>
        <ecNumber evidence="6">2.1.1.198</ecNumber>
    </recommendedName>
    <alternativeName>
        <fullName evidence="6">16S rRNA 2'-O-ribose C1402 methyltransferase</fullName>
    </alternativeName>
    <alternativeName>
        <fullName evidence="6">rRNA (cytidine-2'-O-)-methyltransferase RsmI</fullName>
    </alternativeName>
</protein>
<feature type="domain" description="Tetrapyrrole methylase" evidence="7">
    <location>
        <begin position="3"/>
        <end position="201"/>
    </location>
</feature>
<dbReference type="EC" id="2.1.1.198" evidence="6"/>
<keyword evidence="2 6" id="KW-0698">rRNA processing</keyword>
<dbReference type="PANTHER" id="PTHR46111">
    <property type="entry name" value="RIBOSOMAL RNA SMALL SUBUNIT METHYLTRANSFERASE I"/>
    <property type="match status" value="1"/>
</dbReference>
<keyword evidence="5 6" id="KW-0949">S-adenosyl-L-methionine</keyword>
<dbReference type="Gene3D" id="3.30.950.10">
    <property type="entry name" value="Methyltransferase, Cobalt-precorrin-4 Transmethylase, Domain 2"/>
    <property type="match status" value="1"/>
</dbReference>
<dbReference type="EMBL" id="LGFG01000001">
    <property type="protein sequence ID" value="KUK23868.1"/>
    <property type="molecule type" value="Genomic_DNA"/>
</dbReference>
<dbReference type="RefSeq" id="WP_004081030.1">
    <property type="nucleotide sequence ID" value="NZ_DAITJQ010000003.1"/>
</dbReference>
<dbReference type="PATRIC" id="fig|93930.3.peg.1265"/>
<dbReference type="NCBIfam" id="TIGR00096">
    <property type="entry name" value="16S rRNA (cytidine(1402)-2'-O)-methyltransferase"/>
    <property type="match status" value="1"/>
</dbReference>
<dbReference type="PIRSF" id="PIRSF005917">
    <property type="entry name" value="MTase_YraL"/>
    <property type="match status" value="1"/>
</dbReference>
<comment type="function">
    <text evidence="6">Catalyzes the 2'-O-methylation of the ribose of cytidine 1402 (C1402) in 16S rRNA.</text>
</comment>
<evidence type="ECO:0000256" key="2">
    <source>
        <dbReference type="ARBA" id="ARBA00022552"/>
    </source>
</evidence>